<dbReference type="Gene3D" id="1.10.260.40">
    <property type="entry name" value="lambda repressor-like DNA-binding domains"/>
    <property type="match status" value="1"/>
</dbReference>
<sequence length="185" mass="20824">MTFGEKLKFLRKQKGFSQERLSQQLTVSRQAISKWELGESLPDTENVIQLSKLFSVSIDFLLNDNICSEADIPAVQHNTTVLQDKFRSKILLVIGFICSAMGCAGSITLIVLSTMIKVHVEKKRILPDGSVQYYGGGDILGYDFWKFISEYRLQALLFICIILIIAGIAIIWVSKKKAKTKSLLF</sequence>
<comment type="caution">
    <text evidence="2">The sequence shown here is derived from an EMBL/GenBank/DDBJ whole genome shotgun (WGS) entry which is preliminary data.</text>
</comment>
<evidence type="ECO:0000256" key="1">
    <source>
        <dbReference type="ARBA" id="ARBA00023125"/>
    </source>
</evidence>
<dbReference type="KEGG" id="cbol:CGC65_16420"/>
<reference evidence="2 3" key="1">
    <citation type="submission" date="2018-08" db="EMBL/GenBank/DDBJ databases">
        <title>A genome reference for cultivated species of the human gut microbiota.</title>
        <authorList>
            <person name="Zou Y."/>
            <person name="Xue W."/>
            <person name="Luo G."/>
        </authorList>
    </citation>
    <scope>NUCLEOTIDE SEQUENCE [LARGE SCALE GENOMIC DNA]</scope>
    <source>
        <strain evidence="2 3">AF14-18</strain>
    </source>
</reference>
<dbReference type="AlphaFoldDB" id="A0A412Z4J8"/>
<proteinExistence type="predicted"/>
<gene>
    <name evidence="2" type="ORF">DWW02_16360</name>
</gene>
<dbReference type="Pfam" id="PF01381">
    <property type="entry name" value="HTH_3"/>
    <property type="match status" value="1"/>
</dbReference>
<accession>A0A412Z4J8</accession>
<dbReference type="EMBL" id="QRZM01000006">
    <property type="protein sequence ID" value="RGV74902.1"/>
    <property type="molecule type" value="Genomic_DNA"/>
</dbReference>
<dbReference type="RefSeq" id="WP_002564473.1">
    <property type="nucleotide sequence ID" value="NZ_CABKUK010000001.1"/>
</dbReference>
<keyword evidence="1" id="KW-0238">DNA-binding</keyword>
<organism evidence="2 3">
    <name type="scientific">Enterocloster bolteae</name>
    <dbReference type="NCBI Taxonomy" id="208479"/>
    <lineage>
        <taxon>Bacteria</taxon>
        <taxon>Bacillati</taxon>
        <taxon>Bacillota</taxon>
        <taxon>Clostridia</taxon>
        <taxon>Lachnospirales</taxon>
        <taxon>Lachnospiraceae</taxon>
        <taxon>Enterocloster</taxon>
    </lineage>
</organism>
<dbReference type="PANTHER" id="PTHR46558">
    <property type="entry name" value="TRACRIPTIONAL REGULATORY PROTEIN-RELATED-RELATED"/>
    <property type="match status" value="1"/>
</dbReference>
<protein>
    <submittedName>
        <fullName evidence="2">XRE family transcriptional regulator</fullName>
    </submittedName>
</protein>
<dbReference type="InterPro" id="IPR001387">
    <property type="entry name" value="Cro/C1-type_HTH"/>
</dbReference>
<dbReference type="PROSITE" id="PS50943">
    <property type="entry name" value="HTH_CROC1"/>
    <property type="match status" value="1"/>
</dbReference>
<dbReference type="SMART" id="SM00530">
    <property type="entry name" value="HTH_XRE"/>
    <property type="match status" value="1"/>
</dbReference>
<dbReference type="CDD" id="cd00093">
    <property type="entry name" value="HTH_XRE"/>
    <property type="match status" value="1"/>
</dbReference>
<dbReference type="PANTHER" id="PTHR46558:SF13">
    <property type="entry name" value="HTH-TYPE TRANSCRIPTIONAL REGULATOR IMMR"/>
    <property type="match status" value="1"/>
</dbReference>
<dbReference type="Proteomes" id="UP000284543">
    <property type="component" value="Unassembled WGS sequence"/>
</dbReference>
<dbReference type="InterPro" id="IPR010982">
    <property type="entry name" value="Lambda_DNA-bd_dom_sf"/>
</dbReference>
<name>A0A412Z4J8_9FIRM</name>
<evidence type="ECO:0000313" key="2">
    <source>
        <dbReference type="EMBL" id="RGV74902.1"/>
    </source>
</evidence>
<evidence type="ECO:0000313" key="3">
    <source>
        <dbReference type="Proteomes" id="UP000284543"/>
    </source>
</evidence>
<dbReference type="GO" id="GO:0003677">
    <property type="term" value="F:DNA binding"/>
    <property type="evidence" value="ECO:0007669"/>
    <property type="project" value="UniProtKB-KW"/>
</dbReference>
<dbReference type="SUPFAM" id="SSF47413">
    <property type="entry name" value="lambda repressor-like DNA-binding domains"/>
    <property type="match status" value="1"/>
</dbReference>